<dbReference type="STRING" id="1940790.L21SP3_01676"/>
<evidence type="ECO:0000313" key="5">
    <source>
        <dbReference type="Proteomes" id="UP000188273"/>
    </source>
</evidence>
<dbReference type="PRINTS" id="PR00813">
    <property type="entry name" value="BCTERIALGSPG"/>
</dbReference>
<evidence type="ECO:0000313" key="4">
    <source>
        <dbReference type="EMBL" id="AQQ09857.1"/>
    </source>
</evidence>
<dbReference type="Pfam" id="PF07596">
    <property type="entry name" value="SBP_bac_10"/>
    <property type="match status" value="1"/>
</dbReference>
<keyword evidence="2" id="KW-0812">Transmembrane</keyword>
<accession>A0A1Q2HQX7</accession>
<dbReference type="EMBL" id="CP019633">
    <property type="protein sequence ID" value="AQQ09857.1"/>
    <property type="molecule type" value="Genomic_DNA"/>
</dbReference>
<keyword evidence="5" id="KW-1185">Reference proteome</keyword>
<sequence>MQYSTEKQNGFTLIELLVVISIISLLIAFLLPALRRAREAAKQISCASNMRQISLAFNMYGMSNEDKIPVASKIMGANNPWIWALLPYIQGDQNKSQTFERPAELWFCPSDHDPYPLHYAPHGQEYTSYALNGYYEEAQAGSGWSGGSPEIRIGPAGGYKYTQLRNPSSVMLMMETSYYGQVYDMKNPHVRPYTLPSEGHHRNTSGFYHSGKMNLMFIDGHVESISGKKADPWPAPFSVSSQGGIFWPELSLPDSIEKRTLWGPGY</sequence>
<dbReference type="RefSeq" id="WP_077540551.1">
    <property type="nucleotide sequence ID" value="NZ_CP019633.1"/>
</dbReference>
<evidence type="ECO:0000256" key="1">
    <source>
        <dbReference type="ARBA" id="ARBA00022481"/>
    </source>
</evidence>
<dbReference type="GO" id="GO:0015628">
    <property type="term" value="P:protein secretion by the type II secretion system"/>
    <property type="evidence" value="ECO:0007669"/>
    <property type="project" value="InterPro"/>
</dbReference>
<name>A0A1Q2HQX7_9BACT</name>
<dbReference type="AlphaFoldDB" id="A0A1Q2HQX7"/>
<dbReference type="Pfam" id="PF07963">
    <property type="entry name" value="N_methyl"/>
    <property type="match status" value="1"/>
</dbReference>
<keyword evidence="2" id="KW-0472">Membrane</keyword>
<dbReference type="InterPro" id="IPR012902">
    <property type="entry name" value="N_methyl_site"/>
</dbReference>
<dbReference type="NCBIfam" id="TIGR04294">
    <property type="entry name" value="pre_pil_HX9DG"/>
    <property type="match status" value="1"/>
</dbReference>
<dbReference type="InterPro" id="IPR027558">
    <property type="entry name" value="Pre_pil_HX9DG_C"/>
</dbReference>
<keyword evidence="2" id="KW-1133">Transmembrane helix</keyword>
<gene>
    <name evidence="4" type="primary">epsG_2</name>
    <name evidence="4" type="ORF">L21SP3_01676</name>
</gene>
<evidence type="ECO:0000259" key="3">
    <source>
        <dbReference type="Pfam" id="PF07596"/>
    </source>
</evidence>
<dbReference type="InterPro" id="IPR011453">
    <property type="entry name" value="DUF1559"/>
</dbReference>
<reference evidence="5" key="1">
    <citation type="submission" date="2017-02" db="EMBL/GenBank/DDBJ databases">
        <title>Comparative genomics and description of representatives of a novel lineage of planctomycetes thriving in anoxic sediments.</title>
        <authorList>
            <person name="Spring S."/>
            <person name="Bunk B."/>
            <person name="Sproer C."/>
            <person name="Klenk H.-P."/>
        </authorList>
    </citation>
    <scope>NUCLEOTIDE SEQUENCE [LARGE SCALE GENOMIC DNA]</scope>
    <source>
        <strain evidence="5">L21-RPul-D3</strain>
    </source>
</reference>
<proteinExistence type="predicted"/>
<dbReference type="KEGG" id="pbu:L21SP3_01676"/>
<dbReference type="GO" id="GO:0015627">
    <property type="term" value="C:type II protein secretion system complex"/>
    <property type="evidence" value="ECO:0007669"/>
    <property type="project" value="InterPro"/>
</dbReference>
<dbReference type="PANTHER" id="PTHR30093">
    <property type="entry name" value="GENERAL SECRETION PATHWAY PROTEIN G"/>
    <property type="match status" value="1"/>
</dbReference>
<dbReference type="Proteomes" id="UP000188273">
    <property type="component" value="Chromosome"/>
</dbReference>
<feature type="domain" description="DUF1559" evidence="3">
    <location>
        <begin position="36"/>
        <end position="104"/>
    </location>
</feature>
<dbReference type="Gene3D" id="3.30.700.10">
    <property type="entry name" value="Glycoprotein, Type 4 Pilin"/>
    <property type="match status" value="1"/>
</dbReference>
<dbReference type="NCBIfam" id="TIGR02532">
    <property type="entry name" value="IV_pilin_GFxxxE"/>
    <property type="match status" value="1"/>
</dbReference>
<organism evidence="4 5">
    <name type="scientific">Sedimentisphaera cyanobacteriorum</name>
    <dbReference type="NCBI Taxonomy" id="1940790"/>
    <lineage>
        <taxon>Bacteria</taxon>
        <taxon>Pseudomonadati</taxon>
        <taxon>Planctomycetota</taxon>
        <taxon>Phycisphaerae</taxon>
        <taxon>Sedimentisphaerales</taxon>
        <taxon>Sedimentisphaeraceae</taxon>
        <taxon>Sedimentisphaera</taxon>
    </lineage>
</organism>
<protein>
    <submittedName>
        <fullName evidence="4">General secretion pathway protein G</fullName>
    </submittedName>
</protein>
<dbReference type="SUPFAM" id="SSF54523">
    <property type="entry name" value="Pili subunits"/>
    <property type="match status" value="1"/>
</dbReference>
<dbReference type="InterPro" id="IPR045584">
    <property type="entry name" value="Pilin-like"/>
</dbReference>
<feature type="transmembrane region" description="Helical" evidence="2">
    <location>
        <begin position="12"/>
        <end position="34"/>
    </location>
</feature>
<keyword evidence="1" id="KW-0488">Methylation</keyword>
<dbReference type="PANTHER" id="PTHR30093:SF2">
    <property type="entry name" value="TYPE II SECRETION SYSTEM PROTEIN H"/>
    <property type="match status" value="1"/>
</dbReference>
<evidence type="ECO:0000256" key="2">
    <source>
        <dbReference type="SAM" id="Phobius"/>
    </source>
</evidence>
<dbReference type="InterPro" id="IPR000983">
    <property type="entry name" value="Bac_GSPG_pilin"/>
</dbReference>
<dbReference type="OrthoDB" id="184407at2"/>